<organism evidence="2 3">
    <name type="scientific">Agromyces bauzanensis</name>
    <dbReference type="NCBI Taxonomy" id="1308924"/>
    <lineage>
        <taxon>Bacteria</taxon>
        <taxon>Bacillati</taxon>
        <taxon>Actinomycetota</taxon>
        <taxon>Actinomycetes</taxon>
        <taxon>Micrococcales</taxon>
        <taxon>Microbacteriaceae</taxon>
        <taxon>Agromyces</taxon>
    </lineage>
</organism>
<keyword evidence="3" id="KW-1185">Reference proteome</keyword>
<dbReference type="Proteomes" id="UP000636956">
    <property type="component" value="Unassembled WGS sequence"/>
</dbReference>
<dbReference type="AlphaFoldDB" id="A0A917PN54"/>
<name>A0A917PN54_9MICO</name>
<evidence type="ECO:0000313" key="3">
    <source>
        <dbReference type="Proteomes" id="UP000636956"/>
    </source>
</evidence>
<evidence type="ECO:0000256" key="1">
    <source>
        <dbReference type="SAM" id="MobiDB-lite"/>
    </source>
</evidence>
<comment type="caution">
    <text evidence="2">The sequence shown here is derived from an EMBL/GenBank/DDBJ whole genome shotgun (WGS) entry which is preliminary data.</text>
</comment>
<feature type="region of interest" description="Disordered" evidence="1">
    <location>
        <begin position="44"/>
        <end position="70"/>
    </location>
</feature>
<dbReference type="EMBL" id="BMMD01000013">
    <property type="protein sequence ID" value="GGJ84609.1"/>
    <property type="molecule type" value="Genomic_DNA"/>
</dbReference>
<accession>A0A917PN54</accession>
<evidence type="ECO:0000313" key="2">
    <source>
        <dbReference type="EMBL" id="GGJ84609.1"/>
    </source>
</evidence>
<reference evidence="2" key="1">
    <citation type="journal article" date="2014" name="Int. J. Syst. Evol. Microbiol.">
        <title>Complete genome sequence of Corynebacterium casei LMG S-19264T (=DSM 44701T), isolated from a smear-ripened cheese.</title>
        <authorList>
            <consortium name="US DOE Joint Genome Institute (JGI-PGF)"/>
            <person name="Walter F."/>
            <person name="Albersmeier A."/>
            <person name="Kalinowski J."/>
            <person name="Ruckert C."/>
        </authorList>
    </citation>
    <scope>NUCLEOTIDE SEQUENCE</scope>
    <source>
        <strain evidence="2">CGMCC 1.8984</strain>
    </source>
</reference>
<protein>
    <submittedName>
        <fullName evidence="2">Uncharacterized protein</fullName>
    </submittedName>
</protein>
<sequence>MPAPTIDPTPMNVAWATVIRFFSSVADMLSPQLHGADAYLRPEARGQATRRAGEGVGPFGPSAALGTLTA</sequence>
<reference evidence="2" key="2">
    <citation type="submission" date="2020-09" db="EMBL/GenBank/DDBJ databases">
        <authorList>
            <person name="Sun Q."/>
            <person name="Zhou Y."/>
        </authorList>
    </citation>
    <scope>NUCLEOTIDE SEQUENCE</scope>
    <source>
        <strain evidence="2">CGMCC 1.8984</strain>
    </source>
</reference>
<proteinExistence type="predicted"/>
<gene>
    <name evidence="2" type="ORF">GCM10011372_23650</name>
</gene>